<evidence type="ECO:0000313" key="1">
    <source>
        <dbReference type="EMBL" id="GBM98888.1"/>
    </source>
</evidence>
<proteinExistence type="predicted"/>
<protein>
    <submittedName>
        <fullName evidence="1">Uncharacterized protein</fullName>
    </submittedName>
</protein>
<name>A0A4Y2KAG7_ARAVE</name>
<organism evidence="1 2">
    <name type="scientific">Araneus ventricosus</name>
    <name type="common">Orbweaver spider</name>
    <name type="synonym">Epeira ventricosa</name>
    <dbReference type="NCBI Taxonomy" id="182803"/>
    <lineage>
        <taxon>Eukaryota</taxon>
        <taxon>Metazoa</taxon>
        <taxon>Ecdysozoa</taxon>
        <taxon>Arthropoda</taxon>
        <taxon>Chelicerata</taxon>
        <taxon>Arachnida</taxon>
        <taxon>Araneae</taxon>
        <taxon>Araneomorphae</taxon>
        <taxon>Entelegynae</taxon>
        <taxon>Araneoidea</taxon>
        <taxon>Araneidae</taxon>
        <taxon>Araneus</taxon>
    </lineage>
</organism>
<gene>
    <name evidence="1" type="ORF">AVEN_5794_1</name>
</gene>
<evidence type="ECO:0000313" key="2">
    <source>
        <dbReference type="Proteomes" id="UP000499080"/>
    </source>
</evidence>
<accession>A0A4Y2KAG7</accession>
<dbReference type="EMBL" id="BGPR01004368">
    <property type="protein sequence ID" value="GBM98888.1"/>
    <property type="molecule type" value="Genomic_DNA"/>
</dbReference>
<keyword evidence="2" id="KW-1185">Reference proteome</keyword>
<comment type="caution">
    <text evidence="1">The sequence shown here is derived from an EMBL/GenBank/DDBJ whole genome shotgun (WGS) entry which is preliminary data.</text>
</comment>
<sequence length="109" mass="12528">MDTFLPAKSINAVQIPARMSLKFCHNLNRHRTRYSGECDRSICSDSSKAHLLVRSGCCDWDEPEDWGASKLWWTSRRILRCQKQVHSFGSWKDGGSHKVKMKTFLASPD</sequence>
<dbReference type="Proteomes" id="UP000499080">
    <property type="component" value="Unassembled WGS sequence"/>
</dbReference>
<dbReference type="AlphaFoldDB" id="A0A4Y2KAG7"/>
<reference evidence="1 2" key="1">
    <citation type="journal article" date="2019" name="Sci. Rep.">
        <title>Orb-weaving spider Araneus ventricosus genome elucidates the spidroin gene catalogue.</title>
        <authorList>
            <person name="Kono N."/>
            <person name="Nakamura H."/>
            <person name="Ohtoshi R."/>
            <person name="Moran D.A.P."/>
            <person name="Shinohara A."/>
            <person name="Yoshida Y."/>
            <person name="Fujiwara M."/>
            <person name="Mori M."/>
            <person name="Tomita M."/>
            <person name="Arakawa K."/>
        </authorList>
    </citation>
    <scope>NUCLEOTIDE SEQUENCE [LARGE SCALE GENOMIC DNA]</scope>
</reference>